<evidence type="ECO:0000256" key="8">
    <source>
        <dbReference type="ARBA" id="ARBA00022801"/>
    </source>
</evidence>
<dbReference type="InterPro" id="IPR001736">
    <property type="entry name" value="PLipase_D/transphosphatidylase"/>
</dbReference>
<proteinExistence type="inferred from homology"/>
<evidence type="ECO:0000256" key="4">
    <source>
        <dbReference type="ARBA" id="ARBA00008664"/>
    </source>
</evidence>
<keyword evidence="14" id="KW-1185">Reference proteome</keyword>
<protein>
    <recommendedName>
        <fullName evidence="6">Phospholipase D</fullName>
        <ecNumber evidence="5">3.1.4.4</ecNumber>
    </recommendedName>
    <alternativeName>
        <fullName evidence="11">Choline phosphatase</fullName>
    </alternativeName>
</protein>
<dbReference type="CDD" id="cd09172">
    <property type="entry name" value="PLDc_Nuc_like_unchar1_1"/>
    <property type="match status" value="1"/>
</dbReference>
<dbReference type="PROSITE" id="PS50035">
    <property type="entry name" value="PLD"/>
    <property type="match status" value="1"/>
</dbReference>
<dbReference type="PANTHER" id="PTHR43856:SF1">
    <property type="entry name" value="MITOCHONDRIAL CARDIOLIPIN HYDROLASE"/>
    <property type="match status" value="1"/>
</dbReference>
<dbReference type="Gene3D" id="3.30.870.10">
    <property type="entry name" value="Endonuclease Chain A"/>
    <property type="match status" value="2"/>
</dbReference>
<comment type="catalytic activity">
    <reaction evidence="1">
        <text>a 1,2-diacyl-sn-glycero-3-phosphocholine + H2O = a 1,2-diacyl-sn-glycero-3-phosphate + choline + H(+)</text>
        <dbReference type="Rhea" id="RHEA:14445"/>
        <dbReference type="ChEBI" id="CHEBI:15354"/>
        <dbReference type="ChEBI" id="CHEBI:15377"/>
        <dbReference type="ChEBI" id="CHEBI:15378"/>
        <dbReference type="ChEBI" id="CHEBI:57643"/>
        <dbReference type="ChEBI" id="CHEBI:58608"/>
        <dbReference type="EC" id="3.1.4.4"/>
    </reaction>
</comment>
<dbReference type="Proteomes" id="UP001184150">
    <property type="component" value="Unassembled WGS sequence"/>
</dbReference>
<name>A0ABU1MP23_9SPHN</name>
<comment type="subcellular location">
    <subcellularLocation>
        <location evidence="3">Secreted</location>
    </subcellularLocation>
</comment>
<evidence type="ECO:0000259" key="12">
    <source>
        <dbReference type="PROSITE" id="PS50035"/>
    </source>
</evidence>
<sequence length="576" mass="63855">MRVTTETGFLRLRAISGTHVVLLAIDIAEQARDGLLGFAIARLENGEPVWLQGRKVFASVEPNPDPAESYPSNRYPIQSLIWSDFNAAPGQDITYRVRPVYGPVAAVTLGDAAEITIATIDPTAGAHGIYFNFGAVASQAFAETFHNQKPQDEDDPADREVQWLSRGALQAALDFIAKAADGDSLRVAAYEFTYTPILKALRAAAARGVDVRIVHEAGTELDEKTHTQVPTSATTTAKNAIERLGLANQPNLRLIKRTRRRNIPHNKFIVWLRGGEAVEVLAGSANFTASGFIGQTNVVHIVRNRDVAQDYLDYWTELSKDPTTPELSTWTQAKTPQDDLDALTAPPGITTFFSPRKNDVMLAWYADQIAAATGTVMFTAAFGVNKLLAAQFGIDRPFVRFILLEDEPDKLLKAKMAQDRDVVAAYGSILGDYAKSKKVFPPSSLDAWFLKEELFRKQGHVFFIHTKFLLIDPLGDNPLVCTGSANFSTSSLEANDENMLLIRGDTDVADVYLTEFDRIFRHFYARQVIDRLAAEGRPLTEAKFLDESDGWLGEYTQPGRLKTNRQRLFFPSWPGR</sequence>
<evidence type="ECO:0000256" key="9">
    <source>
        <dbReference type="ARBA" id="ARBA00022963"/>
    </source>
</evidence>
<evidence type="ECO:0000256" key="6">
    <source>
        <dbReference type="ARBA" id="ARBA00018392"/>
    </source>
</evidence>
<accession>A0ABU1MP23</accession>
<evidence type="ECO:0000313" key="13">
    <source>
        <dbReference type="EMBL" id="MDR6512093.1"/>
    </source>
</evidence>
<dbReference type="InterPro" id="IPR051406">
    <property type="entry name" value="PLD_domain"/>
</dbReference>
<evidence type="ECO:0000256" key="5">
    <source>
        <dbReference type="ARBA" id="ARBA00012027"/>
    </source>
</evidence>
<comment type="function">
    <text evidence="2">Could be a virulence factor.</text>
</comment>
<reference evidence="13 14" key="1">
    <citation type="submission" date="2023-07" db="EMBL/GenBank/DDBJ databases">
        <title>Sorghum-associated microbial communities from plants grown in Nebraska, USA.</title>
        <authorList>
            <person name="Schachtman D."/>
        </authorList>
    </citation>
    <scope>NUCLEOTIDE SEQUENCE [LARGE SCALE GENOMIC DNA]</scope>
    <source>
        <strain evidence="13 14">DS1027</strain>
    </source>
</reference>
<keyword evidence="8" id="KW-0378">Hydrolase</keyword>
<dbReference type="Pfam" id="PF13091">
    <property type="entry name" value="PLDc_2"/>
    <property type="match status" value="2"/>
</dbReference>
<evidence type="ECO:0000256" key="3">
    <source>
        <dbReference type="ARBA" id="ARBA00004613"/>
    </source>
</evidence>
<evidence type="ECO:0000256" key="2">
    <source>
        <dbReference type="ARBA" id="ARBA00003145"/>
    </source>
</evidence>
<evidence type="ECO:0000256" key="11">
    <source>
        <dbReference type="ARBA" id="ARBA00029594"/>
    </source>
</evidence>
<dbReference type="PANTHER" id="PTHR43856">
    <property type="entry name" value="CARDIOLIPIN HYDROLASE"/>
    <property type="match status" value="1"/>
</dbReference>
<evidence type="ECO:0000256" key="1">
    <source>
        <dbReference type="ARBA" id="ARBA00000798"/>
    </source>
</evidence>
<comment type="caution">
    <text evidence="13">The sequence shown here is derived from an EMBL/GenBank/DDBJ whole genome shotgun (WGS) entry which is preliminary data.</text>
</comment>
<evidence type="ECO:0000256" key="7">
    <source>
        <dbReference type="ARBA" id="ARBA00022525"/>
    </source>
</evidence>
<keyword evidence="10" id="KW-0443">Lipid metabolism</keyword>
<keyword evidence="9" id="KW-0442">Lipid degradation</keyword>
<keyword evidence="7" id="KW-0964">Secreted</keyword>
<gene>
    <name evidence="13" type="ORF">J2792_002976</name>
</gene>
<comment type="similarity">
    <text evidence="4">Belongs to the phospholipase D family.</text>
</comment>
<dbReference type="RefSeq" id="WP_309805759.1">
    <property type="nucleotide sequence ID" value="NZ_JAVDRD010000007.1"/>
</dbReference>
<dbReference type="EMBL" id="JAVDRD010000007">
    <property type="protein sequence ID" value="MDR6512093.1"/>
    <property type="molecule type" value="Genomic_DNA"/>
</dbReference>
<organism evidence="13 14">
    <name type="scientific">Novosphingobium capsulatum</name>
    <dbReference type="NCBI Taxonomy" id="13688"/>
    <lineage>
        <taxon>Bacteria</taxon>
        <taxon>Pseudomonadati</taxon>
        <taxon>Pseudomonadota</taxon>
        <taxon>Alphaproteobacteria</taxon>
        <taxon>Sphingomonadales</taxon>
        <taxon>Sphingomonadaceae</taxon>
        <taxon>Novosphingobium</taxon>
    </lineage>
</organism>
<dbReference type="SUPFAM" id="SSF56024">
    <property type="entry name" value="Phospholipase D/nuclease"/>
    <property type="match status" value="2"/>
</dbReference>
<feature type="domain" description="PLD phosphodiesterase" evidence="12">
    <location>
        <begin position="460"/>
        <end position="491"/>
    </location>
</feature>
<dbReference type="InterPro" id="IPR025202">
    <property type="entry name" value="PLD-like_dom"/>
</dbReference>
<dbReference type="EC" id="3.1.4.4" evidence="5"/>
<evidence type="ECO:0000313" key="14">
    <source>
        <dbReference type="Proteomes" id="UP001184150"/>
    </source>
</evidence>
<evidence type="ECO:0000256" key="10">
    <source>
        <dbReference type="ARBA" id="ARBA00023098"/>
    </source>
</evidence>